<comment type="similarity">
    <text evidence="1">Belongs to the FAD-binding monooxygenase family.</text>
</comment>
<dbReference type="Pfam" id="PF00743">
    <property type="entry name" value="FMO-like"/>
    <property type="match status" value="1"/>
</dbReference>
<dbReference type="InterPro" id="IPR020946">
    <property type="entry name" value="Flavin_mOase-like"/>
</dbReference>
<gene>
    <name evidence="5" type="ORF">L207DRAFT_422912</name>
</gene>
<evidence type="ECO:0000256" key="2">
    <source>
        <dbReference type="ARBA" id="ARBA00022630"/>
    </source>
</evidence>
<dbReference type="Gene3D" id="3.50.50.60">
    <property type="entry name" value="FAD/NAD(P)-binding domain"/>
    <property type="match status" value="2"/>
</dbReference>
<dbReference type="GO" id="GO:0050661">
    <property type="term" value="F:NADP binding"/>
    <property type="evidence" value="ECO:0007669"/>
    <property type="project" value="InterPro"/>
</dbReference>
<dbReference type="PANTHER" id="PTHR42877">
    <property type="entry name" value="L-ORNITHINE N(5)-MONOOXYGENASE-RELATED"/>
    <property type="match status" value="1"/>
</dbReference>
<dbReference type="InterPro" id="IPR036188">
    <property type="entry name" value="FAD/NAD-bd_sf"/>
</dbReference>
<evidence type="ECO:0000313" key="6">
    <source>
        <dbReference type="Proteomes" id="UP000235786"/>
    </source>
</evidence>
<dbReference type="SUPFAM" id="SSF51905">
    <property type="entry name" value="FAD/NAD(P)-binding domain"/>
    <property type="match status" value="2"/>
</dbReference>
<dbReference type="EMBL" id="KZ613942">
    <property type="protein sequence ID" value="PMD43105.1"/>
    <property type="molecule type" value="Genomic_DNA"/>
</dbReference>
<dbReference type="AlphaFoldDB" id="A0A2J6RX69"/>
<reference evidence="5 6" key="1">
    <citation type="submission" date="2016-04" db="EMBL/GenBank/DDBJ databases">
        <title>A degradative enzymes factory behind the ericoid mycorrhizal symbiosis.</title>
        <authorList>
            <consortium name="DOE Joint Genome Institute"/>
            <person name="Martino E."/>
            <person name="Morin E."/>
            <person name="Grelet G."/>
            <person name="Kuo A."/>
            <person name="Kohler A."/>
            <person name="Daghino S."/>
            <person name="Barry K."/>
            <person name="Choi C."/>
            <person name="Cichocki N."/>
            <person name="Clum A."/>
            <person name="Copeland A."/>
            <person name="Hainaut M."/>
            <person name="Haridas S."/>
            <person name="Labutti K."/>
            <person name="Lindquist E."/>
            <person name="Lipzen A."/>
            <person name="Khouja H.-R."/>
            <person name="Murat C."/>
            <person name="Ohm R."/>
            <person name="Olson A."/>
            <person name="Spatafora J."/>
            <person name="Veneault-Fourrey C."/>
            <person name="Henrissat B."/>
            <person name="Grigoriev I."/>
            <person name="Martin F."/>
            <person name="Perotto S."/>
        </authorList>
    </citation>
    <scope>NUCLEOTIDE SEQUENCE [LARGE SCALE GENOMIC DNA]</scope>
    <source>
        <strain evidence="5 6">F</strain>
    </source>
</reference>
<keyword evidence="3" id="KW-0274">FAD</keyword>
<keyword evidence="6" id="KW-1185">Reference proteome</keyword>
<keyword evidence="2" id="KW-0285">Flavoprotein</keyword>
<evidence type="ECO:0000256" key="1">
    <source>
        <dbReference type="ARBA" id="ARBA00010139"/>
    </source>
</evidence>
<accession>A0A2J6RX69</accession>
<dbReference type="Proteomes" id="UP000235786">
    <property type="component" value="Unassembled WGS sequence"/>
</dbReference>
<dbReference type="OrthoDB" id="74360at2759"/>
<evidence type="ECO:0000256" key="4">
    <source>
        <dbReference type="ARBA" id="ARBA00023002"/>
    </source>
</evidence>
<dbReference type="PANTHER" id="PTHR42877:SF7">
    <property type="entry name" value="FLAVIN-BINDING MONOOXYGENASE-RELATED"/>
    <property type="match status" value="1"/>
</dbReference>
<protein>
    <submittedName>
        <fullName evidence="5">FAD/NAD(P)-binding domain-containing protein</fullName>
    </submittedName>
</protein>
<evidence type="ECO:0000256" key="3">
    <source>
        <dbReference type="ARBA" id="ARBA00022827"/>
    </source>
</evidence>
<organism evidence="5 6">
    <name type="scientific">Hyaloscypha variabilis (strain UAMH 11265 / GT02V1 / F)</name>
    <name type="common">Meliniomyces variabilis</name>
    <dbReference type="NCBI Taxonomy" id="1149755"/>
    <lineage>
        <taxon>Eukaryota</taxon>
        <taxon>Fungi</taxon>
        <taxon>Dikarya</taxon>
        <taxon>Ascomycota</taxon>
        <taxon>Pezizomycotina</taxon>
        <taxon>Leotiomycetes</taxon>
        <taxon>Helotiales</taxon>
        <taxon>Hyaloscyphaceae</taxon>
        <taxon>Hyaloscypha</taxon>
        <taxon>Hyaloscypha variabilis</taxon>
    </lineage>
</organism>
<keyword evidence="4" id="KW-0560">Oxidoreductase</keyword>
<sequence length="607" mass="69298">MAPTLEVADLHPEIEHLEVKTATPSLPTQTLKSANSAYVIQEEPIRTRKPLRVACMGAGYSGLMMAIVVSQKLQDSNLEFVVYERNKDLGGTWLENRYPGCQCDIPAHNYAYSFEQNPEWPNYYATSVQIYEYLKITSSKYNADRYMKFGHEIKSAIWNESEAKWSLKVQNSNGHVFEDECDVFINAGGVLNAWKYPDIEGITSFKGKLLHSASWDESYDFQNKKVAVIGIGSSGIQIMPKIAPVASHLTSFVRSQTWISPAPGINEPTENDPETDENHNYAPHVIQKFKDDPEFLLQHRRDVMDRRIDNFKRAHTASEHQRKAQELFKKTMTERLGNSEKGRKLAEMLVPKFPVGCRRQTPGPNFLETLIRPNVETRWDDIAKITERGILTRSGEELEFDAIVCATGFDTSFQPRFPVIGRGGASLGEQWEETPEAYFGIAVPNFPNYFSFIGPNFPISNGSLVLGVQAVSIYIYNCINKLQTENVRSMEVTLEANHDYNEHIQTYLQRTVWVENCRSWYKRGTTDGKVVAIYGGTTFHYSEAIRQPRWEDYKFESMPSGNGKLNRFSYLGNGYTKRETRRGTVGDTQTLTFEDYWNLFVLPAIYE</sequence>
<dbReference type="GO" id="GO:0004499">
    <property type="term" value="F:N,N-dimethylaniline monooxygenase activity"/>
    <property type="evidence" value="ECO:0007669"/>
    <property type="project" value="InterPro"/>
</dbReference>
<proteinExistence type="inferred from homology"/>
<name>A0A2J6RX69_HYAVF</name>
<evidence type="ECO:0000313" key="5">
    <source>
        <dbReference type="EMBL" id="PMD43105.1"/>
    </source>
</evidence>
<dbReference type="InterPro" id="IPR051209">
    <property type="entry name" value="FAD-bind_Monooxygenase_sf"/>
</dbReference>
<dbReference type="GO" id="GO:0050660">
    <property type="term" value="F:flavin adenine dinucleotide binding"/>
    <property type="evidence" value="ECO:0007669"/>
    <property type="project" value="InterPro"/>
</dbReference>